<evidence type="ECO:0000313" key="1">
    <source>
        <dbReference type="EMBL" id="OSX74314.1"/>
    </source>
</evidence>
<name>A0A1X6P0C5_PORUM</name>
<dbReference type="AlphaFoldDB" id="A0A1X6P0C5"/>
<reference evidence="1 2" key="1">
    <citation type="submission" date="2017-03" db="EMBL/GenBank/DDBJ databases">
        <title>WGS assembly of Porphyra umbilicalis.</title>
        <authorList>
            <person name="Brawley S.H."/>
            <person name="Blouin N.A."/>
            <person name="Ficko-Blean E."/>
            <person name="Wheeler G.L."/>
            <person name="Lohr M."/>
            <person name="Goodson H.V."/>
            <person name="Jenkins J.W."/>
            <person name="Blaby-Haas C.E."/>
            <person name="Helliwell K.E."/>
            <person name="Chan C."/>
            <person name="Marriage T."/>
            <person name="Bhattacharya D."/>
            <person name="Klein A.S."/>
            <person name="Badis Y."/>
            <person name="Brodie J."/>
            <person name="Cao Y."/>
            <person name="Collen J."/>
            <person name="Dittami S.M."/>
            <person name="Gachon C.M."/>
            <person name="Green B.R."/>
            <person name="Karpowicz S."/>
            <person name="Kim J.W."/>
            <person name="Kudahl U."/>
            <person name="Lin S."/>
            <person name="Michel G."/>
            <person name="Mittag M."/>
            <person name="Olson B.J."/>
            <person name="Pangilinan J."/>
            <person name="Peng Y."/>
            <person name="Qiu H."/>
            <person name="Shu S."/>
            <person name="Singer J.T."/>
            <person name="Smith A.G."/>
            <person name="Sprecher B.N."/>
            <person name="Wagner V."/>
            <person name="Wang W."/>
            <person name="Wang Z.-Y."/>
            <person name="Yan J."/>
            <person name="Yarish C."/>
            <person name="Zoeuner-Riek S."/>
            <person name="Zhuang Y."/>
            <person name="Zou Y."/>
            <person name="Lindquist E.A."/>
            <person name="Grimwood J."/>
            <person name="Barry K."/>
            <person name="Rokhsar D.S."/>
            <person name="Schmutz J."/>
            <person name="Stiller J.W."/>
            <person name="Grossman A.R."/>
            <person name="Prochnik S.E."/>
        </authorList>
    </citation>
    <scope>NUCLEOTIDE SEQUENCE [LARGE SCALE GENOMIC DNA]</scope>
    <source>
        <strain evidence="1">4086291</strain>
    </source>
</reference>
<organism evidence="1 2">
    <name type="scientific">Porphyra umbilicalis</name>
    <name type="common">Purple laver</name>
    <name type="synonym">Red alga</name>
    <dbReference type="NCBI Taxonomy" id="2786"/>
    <lineage>
        <taxon>Eukaryota</taxon>
        <taxon>Rhodophyta</taxon>
        <taxon>Bangiophyceae</taxon>
        <taxon>Bangiales</taxon>
        <taxon>Bangiaceae</taxon>
        <taxon>Porphyra</taxon>
    </lineage>
</organism>
<keyword evidence="2" id="KW-1185">Reference proteome</keyword>
<gene>
    <name evidence="1" type="ORF">BU14_0294s0005</name>
</gene>
<dbReference type="EMBL" id="KV918952">
    <property type="protein sequence ID" value="OSX74314.1"/>
    <property type="molecule type" value="Genomic_DNA"/>
</dbReference>
<sequence length="104" mass="10854">MAAAAAATAEAWCVSRRCRLRTRARASATLLPRPLPWRVGPFPPLVCLCLCGVVGRLDGGCGSGVGSCTTGTCIRLQVLRRSAACPRLQNTSGMGVVSRSVPEL</sequence>
<dbReference type="Proteomes" id="UP000218209">
    <property type="component" value="Unassembled WGS sequence"/>
</dbReference>
<evidence type="ECO:0000313" key="2">
    <source>
        <dbReference type="Proteomes" id="UP000218209"/>
    </source>
</evidence>
<protein>
    <submittedName>
        <fullName evidence="1">Uncharacterized protein</fullName>
    </submittedName>
</protein>
<accession>A0A1X6P0C5</accession>
<proteinExistence type="predicted"/>